<dbReference type="Gene3D" id="3.40.1190.20">
    <property type="match status" value="1"/>
</dbReference>
<dbReference type="PANTHER" id="PTHR10584:SF166">
    <property type="entry name" value="RIBOKINASE"/>
    <property type="match status" value="1"/>
</dbReference>
<dbReference type="GO" id="GO:0005829">
    <property type="term" value="C:cytosol"/>
    <property type="evidence" value="ECO:0007669"/>
    <property type="project" value="TreeGrafter"/>
</dbReference>
<dbReference type="AlphaFoldDB" id="A0A9D1IB35"/>
<evidence type="ECO:0000256" key="1">
    <source>
        <dbReference type="ARBA" id="ARBA00022679"/>
    </source>
</evidence>
<evidence type="ECO:0000259" key="3">
    <source>
        <dbReference type="Pfam" id="PF00294"/>
    </source>
</evidence>
<dbReference type="InterPro" id="IPR029056">
    <property type="entry name" value="Ribokinase-like"/>
</dbReference>
<gene>
    <name evidence="4" type="ORF">IAB02_03275</name>
</gene>
<sequence length="336" mass="36566">MKNGIAVAGHICVDVVKEIANFPQAHGMAEILSTQLTLGGVVNNCGRSLARLDPALPVRMCALIGEDGYGDELLKRLKKYPNLDTSRILRSGQTAFTDVLSNIHTRERAFLPFTGAAARFCEEHVDVEHLDCAIFHIGYILLMDALDAPDEEYGTHMARLLHAVQERGILTSVDTVTRDTDRYKQLMPAALRYADFVCLNEHEAASTTDIPLRNAQDQLILENMPRALAALKAMGVRRWVAVHAPEGGFGLDENGEYHAIPGAVVETSFIGGTVGAGDAFAAGLLLGAYRERPMDEALEYAIAASVSSLRDADASEGVLPLEEGLELIRSLPRRKF</sequence>
<dbReference type="PANTHER" id="PTHR10584">
    <property type="entry name" value="SUGAR KINASE"/>
    <property type="match status" value="1"/>
</dbReference>
<reference evidence="4" key="2">
    <citation type="journal article" date="2021" name="PeerJ">
        <title>Extensive microbial diversity within the chicken gut microbiome revealed by metagenomics and culture.</title>
        <authorList>
            <person name="Gilroy R."/>
            <person name="Ravi A."/>
            <person name="Getino M."/>
            <person name="Pursley I."/>
            <person name="Horton D.L."/>
            <person name="Alikhan N.F."/>
            <person name="Baker D."/>
            <person name="Gharbi K."/>
            <person name="Hall N."/>
            <person name="Watson M."/>
            <person name="Adriaenssens E.M."/>
            <person name="Foster-Nyarko E."/>
            <person name="Jarju S."/>
            <person name="Secka A."/>
            <person name="Antonio M."/>
            <person name="Oren A."/>
            <person name="Chaudhuri R.R."/>
            <person name="La Ragione R."/>
            <person name="Hildebrand F."/>
            <person name="Pallen M.J."/>
        </authorList>
    </citation>
    <scope>NUCLEOTIDE SEQUENCE</scope>
    <source>
        <strain evidence="4">ChiHcec3-11533</strain>
    </source>
</reference>
<dbReference type="InterPro" id="IPR011611">
    <property type="entry name" value="PfkB_dom"/>
</dbReference>
<evidence type="ECO:0000313" key="5">
    <source>
        <dbReference type="Proteomes" id="UP000824072"/>
    </source>
</evidence>
<comment type="caution">
    <text evidence="4">The sequence shown here is derived from an EMBL/GenBank/DDBJ whole genome shotgun (WGS) entry which is preliminary data.</text>
</comment>
<dbReference type="SUPFAM" id="SSF53613">
    <property type="entry name" value="Ribokinase-like"/>
    <property type="match status" value="1"/>
</dbReference>
<dbReference type="EMBL" id="DVMU01000072">
    <property type="protein sequence ID" value="HIU33561.1"/>
    <property type="molecule type" value="Genomic_DNA"/>
</dbReference>
<reference evidence="4" key="1">
    <citation type="submission" date="2020-10" db="EMBL/GenBank/DDBJ databases">
        <authorList>
            <person name="Gilroy R."/>
        </authorList>
    </citation>
    <scope>NUCLEOTIDE SEQUENCE</scope>
    <source>
        <strain evidence="4">ChiHcec3-11533</strain>
    </source>
</reference>
<keyword evidence="1" id="KW-0808">Transferase</keyword>
<name>A0A9D1IB35_9FIRM</name>
<organism evidence="4 5">
    <name type="scientific">Candidatus Pullichristensenella excrementigallinarum</name>
    <dbReference type="NCBI Taxonomy" id="2840907"/>
    <lineage>
        <taxon>Bacteria</taxon>
        <taxon>Bacillati</taxon>
        <taxon>Bacillota</taxon>
        <taxon>Clostridia</taxon>
        <taxon>Candidatus Pullichristensenella</taxon>
    </lineage>
</organism>
<dbReference type="GO" id="GO:0016301">
    <property type="term" value="F:kinase activity"/>
    <property type="evidence" value="ECO:0007669"/>
    <property type="project" value="UniProtKB-KW"/>
</dbReference>
<dbReference type="Proteomes" id="UP000824072">
    <property type="component" value="Unassembled WGS sequence"/>
</dbReference>
<accession>A0A9D1IB35</accession>
<evidence type="ECO:0000313" key="4">
    <source>
        <dbReference type="EMBL" id="HIU33561.1"/>
    </source>
</evidence>
<keyword evidence="2 4" id="KW-0418">Kinase</keyword>
<feature type="domain" description="Carbohydrate kinase PfkB" evidence="3">
    <location>
        <begin position="5"/>
        <end position="311"/>
    </location>
</feature>
<evidence type="ECO:0000256" key="2">
    <source>
        <dbReference type="ARBA" id="ARBA00022777"/>
    </source>
</evidence>
<protein>
    <submittedName>
        <fullName evidence="4">Carbohydrate kinase family protein</fullName>
    </submittedName>
</protein>
<proteinExistence type="predicted"/>
<dbReference type="Pfam" id="PF00294">
    <property type="entry name" value="PfkB"/>
    <property type="match status" value="1"/>
</dbReference>